<feature type="domain" description="Bacterial alpha-L-rhamnosidase N-terminal" evidence="5">
    <location>
        <begin position="47"/>
        <end position="203"/>
    </location>
</feature>
<feature type="domain" description="Alpha-L-rhamnosidase C-terminal" evidence="7">
    <location>
        <begin position="684"/>
        <end position="759"/>
    </location>
</feature>
<dbReference type="InterPro" id="IPR035398">
    <property type="entry name" value="Bac_rhamnosid_C"/>
</dbReference>
<sequence>MTTTDSTTADAPAAAPFESATAITADPTDGRAPVLSTRAALQGPASAIAGAELLATAHGIYEASLNGARATDSVLNPGWTVYESRLQVQRFDVTEQARSGGEEIELSVLLGRGWWNGDFGFGDAASNYGDENALLAALVITYADGSTQTVATDETWTATDSPITFATIYDGQHEDRTLAAGDPRPVRVTEIDRSTLIEQASPLITRHETRRPEKIWTSPSGKTLLDFGQNLVGWLRFTVTGPAGTEITLRHAEVLEHEELGTRPLRAAKATDQLVLSGDVDGDYFEPTFTFHGFRYAEVTGWPGELTAEDIEAVVVHSDIPRTGWFESSHEGVNQLISNSIWSQRGNFLAVPTDCPQRDERLGWTGDIAAYAATAAYQFDVSDFLHSWLLDVQAEASLPPLSFVPFVVPDILKLRVGGADPFSDGDPKEIPTAIWGDAAVWVAEALWNAYGDLDRLRAEYPGMVLHLESVERALSPTGLWDQGFQFADWLDPDAPADSPADAKADKGVVATACLIRSARFAAETARLLGEEADAARWQDLADRTLAAFTEAYVSADGHIVSDCATVYALAITFDLLDEGTRPRSAERLAELVREANYQVSTGFAGTPFVTWALSETGHVEDAYRLLLEDSNPSWLYPVSMGATTIWERWDSMLPDGSINPGEMTSFNHYALGAVADWIYQVILGIRAAEPGYRRILIQPTPGPGIDWAKGAYDSVVGRIEVSWESAADGSFALTATIPDGIEADVVLPDGARHTVTGGRHSF</sequence>
<evidence type="ECO:0000259" key="4">
    <source>
        <dbReference type="Pfam" id="PF05592"/>
    </source>
</evidence>
<dbReference type="Pfam" id="PF05592">
    <property type="entry name" value="Bac_rhamnosid"/>
    <property type="match status" value="1"/>
</dbReference>
<evidence type="ECO:0000259" key="7">
    <source>
        <dbReference type="Pfam" id="PF17390"/>
    </source>
</evidence>
<dbReference type="Proteomes" id="UP000218598">
    <property type="component" value="Unassembled WGS sequence"/>
</dbReference>
<dbReference type="Pfam" id="PF17390">
    <property type="entry name" value="Bac_rhamnosid_C"/>
    <property type="match status" value="1"/>
</dbReference>
<dbReference type="InterPro" id="IPR035396">
    <property type="entry name" value="Bac_rhamnosid6H"/>
</dbReference>
<comment type="caution">
    <text evidence="8">The sequence shown here is derived from an EMBL/GenBank/DDBJ whole genome shotgun (WGS) entry which is preliminary data.</text>
</comment>
<dbReference type="PANTHER" id="PTHR33307:SF6">
    <property type="entry name" value="ALPHA-RHAMNOSIDASE (EUROFUNG)-RELATED"/>
    <property type="match status" value="1"/>
</dbReference>
<keyword evidence="9" id="KW-1185">Reference proteome</keyword>
<dbReference type="InterPro" id="IPR012341">
    <property type="entry name" value="6hp_glycosidase-like_sf"/>
</dbReference>
<keyword evidence="3" id="KW-0378">Hydrolase</keyword>
<accession>A0A2A3YJG6</accession>
<proteinExistence type="predicted"/>
<evidence type="ECO:0000256" key="1">
    <source>
        <dbReference type="ARBA" id="ARBA00001445"/>
    </source>
</evidence>
<dbReference type="RefSeq" id="WP_096197095.1">
    <property type="nucleotide sequence ID" value="NZ_JBQQOY010000020.1"/>
</dbReference>
<dbReference type="InterPro" id="IPR016007">
    <property type="entry name" value="Alpha_rhamnosid"/>
</dbReference>
<dbReference type="PANTHER" id="PTHR33307">
    <property type="entry name" value="ALPHA-RHAMNOSIDASE (EUROFUNG)"/>
    <property type="match status" value="1"/>
</dbReference>
<evidence type="ECO:0000256" key="2">
    <source>
        <dbReference type="ARBA" id="ARBA00012652"/>
    </source>
</evidence>
<feature type="domain" description="Alpha-L-rhamnosidase concanavalin-like" evidence="4">
    <location>
        <begin position="218"/>
        <end position="317"/>
    </location>
</feature>
<name>A0A2A3YJG6_9MICO</name>
<evidence type="ECO:0000259" key="6">
    <source>
        <dbReference type="Pfam" id="PF17389"/>
    </source>
</evidence>
<dbReference type="InterPro" id="IPR013737">
    <property type="entry name" value="Bac_rhamnosid_N"/>
</dbReference>
<dbReference type="Gene3D" id="2.60.420.10">
    <property type="entry name" value="Maltose phosphorylase, domain 3"/>
    <property type="match status" value="1"/>
</dbReference>
<evidence type="ECO:0000313" key="9">
    <source>
        <dbReference type="Proteomes" id="UP000218598"/>
    </source>
</evidence>
<dbReference type="GO" id="GO:0005975">
    <property type="term" value="P:carbohydrate metabolic process"/>
    <property type="evidence" value="ECO:0007669"/>
    <property type="project" value="InterPro"/>
</dbReference>
<dbReference type="Gene3D" id="2.60.120.260">
    <property type="entry name" value="Galactose-binding domain-like"/>
    <property type="match status" value="2"/>
</dbReference>
<dbReference type="InterPro" id="IPR008928">
    <property type="entry name" value="6-hairpin_glycosidase_sf"/>
</dbReference>
<dbReference type="InterPro" id="IPR008902">
    <property type="entry name" value="Rhamnosid_concanavalin"/>
</dbReference>
<dbReference type="Pfam" id="PF08531">
    <property type="entry name" value="Bac_rhamnosid_N"/>
    <property type="match status" value="1"/>
</dbReference>
<dbReference type="SUPFAM" id="SSF48208">
    <property type="entry name" value="Six-hairpin glycosidases"/>
    <property type="match status" value="1"/>
</dbReference>
<protein>
    <recommendedName>
        <fullName evidence="2">alpha-L-rhamnosidase</fullName>
        <ecNumber evidence="2">3.2.1.40</ecNumber>
    </recommendedName>
</protein>
<dbReference type="Gene3D" id="1.50.10.10">
    <property type="match status" value="1"/>
</dbReference>
<feature type="domain" description="Alpha-L-rhamnosidase six-hairpin glycosidase" evidence="6">
    <location>
        <begin position="322"/>
        <end position="682"/>
    </location>
</feature>
<dbReference type="OrthoDB" id="9761045at2"/>
<dbReference type="GO" id="GO:0030596">
    <property type="term" value="F:alpha-L-rhamnosidase activity"/>
    <property type="evidence" value="ECO:0007669"/>
    <property type="project" value="UniProtKB-EC"/>
</dbReference>
<dbReference type="EC" id="3.2.1.40" evidence="2"/>
<reference evidence="8 9" key="1">
    <citation type="journal article" date="2017" name="Elife">
        <title>Extensive horizontal gene transfer in cheese-associated bacteria.</title>
        <authorList>
            <person name="Bonham K.S."/>
            <person name="Wolfe B.E."/>
            <person name="Dutton R.J."/>
        </authorList>
    </citation>
    <scope>NUCLEOTIDE SEQUENCE [LARGE SCALE GENOMIC DNA]</scope>
    <source>
        <strain evidence="8 9">341_9</strain>
    </source>
</reference>
<dbReference type="AlphaFoldDB" id="A0A2A3YJG6"/>
<organism evidence="8 9">
    <name type="scientific">Brachybacterium alimentarium</name>
    <dbReference type="NCBI Taxonomy" id="47845"/>
    <lineage>
        <taxon>Bacteria</taxon>
        <taxon>Bacillati</taxon>
        <taxon>Actinomycetota</taxon>
        <taxon>Actinomycetes</taxon>
        <taxon>Micrococcales</taxon>
        <taxon>Dermabacteraceae</taxon>
        <taxon>Brachybacterium</taxon>
    </lineage>
</organism>
<evidence type="ECO:0000259" key="5">
    <source>
        <dbReference type="Pfam" id="PF08531"/>
    </source>
</evidence>
<gene>
    <name evidence="8" type="ORF">CIK66_09345</name>
</gene>
<evidence type="ECO:0000313" key="8">
    <source>
        <dbReference type="EMBL" id="PCC39450.1"/>
    </source>
</evidence>
<dbReference type="Pfam" id="PF17389">
    <property type="entry name" value="Bac_rhamnosid6H"/>
    <property type="match status" value="1"/>
</dbReference>
<evidence type="ECO:0000256" key="3">
    <source>
        <dbReference type="ARBA" id="ARBA00022801"/>
    </source>
</evidence>
<dbReference type="EMBL" id="NRGR01000015">
    <property type="protein sequence ID" value="PCC39450.1"/>
    <property type="molecule type" value="Genomic_DNA"/>
</dbReference>
<comment type="catalytic activity">
    <reaction evidence="1">
        <text>Hydrolysis of terminal non-reducing alpha-L-rhamnose residues in alpha-L-rhamnosides.</text>
        <dbReference type="EC" id="3.2.1.40"/>
    </reaction>
</comment>